<dbReference type="Proteomes" id="UP000179233">
    <property type="component" value="Unassembled WGS sequence"/>
</dbReference>
<gene>
    <name evidence="1" type="ORF">A2786_04565</name>
</gene>
<organism evidence="1 2">
    <name type="scientific">Candidatus Chisholmbacteria bacterium RIFCSPHIGHO2_01_FULL_52_32</name>
    <dbReference type="NCBI Taxonomy" id="1797591"/>
    <lineage>
        <taxon>Bacteria</taxon>
        <taxon>Candidatus Chisholmiibacteriota</taxon>
    </lineage>
</organism>
<evidence type="ECO:0000313" key="2">
    <source>
        <dbReference type="Proteomes" id="UP000179233"/>
    </source>
</evidence>
<reference evidence="1 2" key="1">
    <citation type="journal article" date="2016" name="Nat. Commun.">
        <title>Thousands of microbial genomes shed light on interconnected biogeochemical processes in an aquifer system.</title>
        <authorList>
            <person name="Anantharaman K."/>
            <person name="Brown C.T."/>
            <person name="Hug L.A."/>
            <person name="Sharon I."/>
            <person name="Castelle C.J."/>
            <person name="Probst A.J."/>
            <person name="Thomas B.C."/>
            <person name="Singh A."/>
            <person name="Wilkins M.J."/>
            <person name="Karaoz U."/>
            <person name="Brodie E.L."/>
            <person name="Williams K.H."/>
            <person name="Hubbard S.S."/>
            <person name="Banfield J.F."/>
        </authorList>
    </citation>
    <scope>NUCLEOTIDE SEQUENCE [LARGE SCALE GENOMIC DNA]</scope>
</reference>
<dbReference type="EMBL" id="MHCJ01000003">
    <property type="protein sequence ID" value="OGY18739.1"/>
    <property type="molecule type" value="Genomic_DNA"/>
</dbReference>
<evidence type="ECO:0000313" key="1">
    <source>
        <dbReference type="EMBL" id="OGY18739.1"/>
    </source>
</evidence>
<sequence>MDTKRRPIHIETRVLIQNAKQLVGDSPVYALVELITNSDDSYSRIEKSDSKTSGLIHIEIVRKRIGSTFRVVDQAEGFDRQQMDEKIGRYGGETSGRESPTIVRGYYGRGLKEAMVGVGYGRVRSVKNGYLYECDVDDKAYYDSKSPVTVKATHKGRLGIYDCGTEVTLKTTREEIKTPQFERLKEQLQKYFSLRNILQDPNRIVQLIERSDKGDKKREPVQISYKTPRGKKIYQASFFINYKGQRIDATIEINRSELPLSGREEAGPYRENGLLISDGKAIHDITLFKYDSSPEAERLFGQVTCEYIYTLLNSGEEVISDKRDELNNKHPFIKSLKLAVEEILEPIIKEEKMRRKEEERDIETRETKERFKKLLKDLGEITKEELGDEVSDTGLDEDLHRQPEIPENGFAFLPPITTVVSGKIKSITLRALVPHTIPFNKEILIQSDSEELIVHTPKVQFQKSDVIGNVASETVKVEGRQVGALGLLTARFGELKAECLIEVRSKPKEPTDIVDGLPKNKGLFKDITYSPKEDPRYRVMFDRASGIITVATQAPSVKMYIGPYGENQNERYARVLIGELVTDVVCREIARKKVETGRTTYPQSNIPEAINFERAQLIDKYAHRIHKILAG</sequence>
<comment type="caution">
    <text evidence="1">The sequence shown here is derived from an EMBL/GenBank/DDBJ whole genome shotgun (WGS) entry which is preliminary data.</text>
</comment>
<accession>A0A1G1VTL6</accession>
<proteinExistence type="predicted"/>
<name>A0A1G1VTL6_9BACT</name>
<dbReference type="SUPFAM" id="SSF55874">
    <property type="entry name" value="ATPase domain of HSP90 chaperone/DNA topoisomerase II/histidine kinase"/>
    <property type="match status" value="1"/>
</dbReference>
<dbReference type="InterPro" id="IPR036890">
    <property type="entry name" value="HATPase_C_sf"/>
</dbReference>
<dbReference type="AlphaFoldDB" id="A0A1G1VTL6"/>
<protein>
    <submittedName>
        <fullName evidence="1">Uncharacterized protein</fullName>
    </submittedName>
</protein>
<dbReference type="Gene3D" id="3.30.565.10">
    <property type="entry name" value="Histidine kinase-like ATPase, C-terminal domain"/>
    <property type="match status" value="1"/>
</dbReference>